<evidence type="ECO:0000259" key="9">
    <source>
        <dbReference type="PROSITE" id="PS51910"/>
    </source>
</evidence>
<keyword evidence="5 6" id="KW-0326">Glycosidase</keyword>
<dbReference type="Proteomes" id="UP000319040">
    <property type="component" value="Unassembled WGS sequence"/>
</dbReference>
<comment type="catalytic activity">
    <reaction evidence="1">
        <text>Random endo-hydrolysis of N-acetyl-beta-D-glucosaminide (1-&gt;4)-beta-linkages in chitin and chitodextrins.</text>
        <dbReference type="EC" id="3.2.1.14"/>
    </reaction>
</comment>
<dbReference type="PANTHER" id="PTHR11177">
    <property type="entry name" value="CHITINASE"/>
    <property type="match status" value="1"/>
</dbReference>
<keyword evidence="8" id="KW-0732">Signal</keyword>
<dbReference type="SUPFAM" id="SSF51445">
    <property type="entry name" value="(Trans)glycosidases"/>
    <property type="match status" value="1"/>
</dbReference>
<dbReference type="GO" id="GO:0008061">
    <property type="term" value="F:chitin binding"/>
    <property type="evidence" value="ECO:0007669"/>
    <property type="project" value="InterPro"/>
</dbReference>
<evidence type="ECO:0000256" key="1">
    <source>
        <dbReference type="ARBA" id="ARBA00000822"/>
    </source>
</evidence>
<dbReference type="InterPro" id="IPR001579">
    <property type="entry name" value="Glyco_hydro_18_chit_AS"/>
</dbReference>
<dbReference type="GO" id="GO:0006032">
    <property type="term" value="P:chitin catabolic process"/>
    <property type="evidence" value="ECO:0007669"/>
    <property type="project" value="UniProtKB-KW"/>
</dbReference>
<organism evidence="10 11">
    <name type="scientific">Saccharicrinis carchari</name>
    <dbReference type="NCBI Taxonomy" id="1168039"/>
    <lineage>
        <taxon>Bacteria</taxon>
        <taxon>Pseudomonadati</taxon>
        <taxon>Bacteroidota</taxon>
        <taxon>Bacteroidia</taxon>
        <taxon>Marinilabiliales</taxon>
        <taxon>Marinilabiliaceae</taxon>
        <taxon>Saccharicrinis</taxon>
    </lineage>
</organism>
<proteinExistence type="inferred from homology"/>
<dbReference type="EMBL" id="FXTB01000004">
    <property type="protein sequence ID" value="SMO64818.1"/>
    <property type="molecule type" value="Genomic_DNA"/>
</dbReference>
<feature type="chain" id="PRO_5022139224" description="chitinase" evidence="8">
    <location>
        <begin position="24"/>
        <end position="397"/>
    </location>
</feature>
<evidence type="ECO:0000256" key="4">
    <source>
        <dbReference type="ARBA" id="ARBA00023024"/>
    </source>
</evidence>
<evidence type="ECO:0000313" key="10">
    <source>
        <dbReference type="EMBL" id="SMO64818.1"/>
    </source>
</evidence>
<keyword evidence="3 6" id="KW-0378">Hydrolase</keyword>
<dbReference type="PROSITE" id="PS51257">
    <property type="entry name" value="PROKAR_LIPOPROTEIN"/>
    <property type="match status" value="1"/>
</dbReference>
<keyword evidence="11" id="KW-1185">Reference proteome</keyword>
<dbReference type="EC" id="3.2.1.14" evidence="2"/>
<reference evidence="10 11" key="1">
    <citation type="submission" date="2017-05" db="EMBL/GenBank/DDBJ databases">
        <authorList>
            <person name="Varghese N."/>
            <person name="Submissions S."/>
        </authorList>
    </citation>
    <scope>NUCLEOTIDE SEQUENCE [LARGE SCALE GENOMIC DNA]</scope>
    <source>
        <strain evidence="10 11">DSM 27040</strain>
    </source>
</reference>
<evidence type="ECO:0000256" key="7">
    <source>
        <dbReference type="RuleBase" id="RU004453"/>
    </source>
</evidence>
<dbReference type="Gene3D" id="3.20.20.80">
    <property type="entry name" value="Glycosidases"/>
    <property type="match status" value="1"/>
</dbReference>
<dbReference type="RefSeq" id="WP_221929397.1">
    <property type="nucleotide sequence ID" value="NZ_FXTB01000004.1"/>
</dbReference>
<dbReference type="InterPro" id="IPR050314">
    <property type="entry name" value="Glycosyl_Hydrlase_18"/>
</dbReference>
<dbReference type="Pfam" id="PF00704">
    <property type="entry name" value="Glyco_hydro_18"/>
    <property type="match status" value="1"/>
</dbReference>
<evidence type="ECO:0000256" key="5">
    <source>
        <dbReference type="ARBA" id="ARBA00023295"/>
    </source>
</evidence>
<evidence type="ECO:0000256" key="3">
    <source>
        <dbReference type="ARBA" id="ARBA00022801"/>
    </source>
</evidence>
<keyword evidence="4" id="KW-0146">Chitin degradation</keyword>
<dbReference type="InterPro" id="IPR029070">
    <property type="entry name" value="Chitinase_insertion_sf"/>
</dbReference>
<comment type="similarity">
    <text evidence="7">Belongs to the glycosyl hydrolase 18 family.</text>
</comment>
<dbReference type="GO" id="GO:0008843">
    <property type="term" value="F:endochitinase activity"/>
    <property type="evidence" value="ECO:0007669"/>
    <property type="project" value="UniProtKB-EC"/>
</dbReference>
<dbReference type="InterPro" id="IPR017853">
    <property type="entry name" value="GH"/>
</dbReference>
<sequence length="397" mass="46216">MKKNIIILTFLFAVLLSCRQSQTSTQVPSINIMAYYVPAENYMPDQLPLHQLTHIIFSFTHVIDGKMQFRNPAKSDSILQLLVDQREKYPNLKVMVACGGWTAGGFSDMALTDSSRTRFAKSVTEFIERFELDGLDMDWEYPGMGVAGIKYREEDKQNFTLTMKCLREHLDQIERKQTLTFASAGWQRYYDFIELNEVMKYVDYMNIMTYDQISYTSPFTGHHTCQGYIGWNDIEETPFGKYMMSRKEEWEKRGINWHPRSVEHIVDFCIEQGVKPEQLVTGAAFYGRSWKGVEPENNGLYQPVGGSHIGWCAYREIREKYEAKNGYERFWDSTAKAPYLYNKTDSIFFTYDDTVSVRLKAEYAMEKNLGGIMFWELGNDTKEPQSLLNSIYQTVAR</sequence>
<dbReference type="CDD" id="cd06548">
    <property type="entry name" value="GH18_chitinase"/>
    <property type="match status" value="1"/>
</dbReference>
<dbReference type="InterPro" id="IPR001223">
    <property type="entry name" value="Glyco_hydro18_cat"/>
</dbReference>
<evidence type="ECO:0000313" key="11">
    <source>
        <dbReference type="Proteomes" id="UP000319040"/>
    </source>
</evidence>
<dbReference type="PANTHER" id="PTHR11177:SF317">
    <property type="entry name" value="CHITINASE 12-RELATED"/>
    <property type="match status" value="1"/>
</dbReference>
<evidence type="ECO:0000256" key="8">
    <source>
        <dbReference type="SAM" id="SignalP"/>
    </source>
</evidence>
<dbReference type="GO" id="GO:0005975">
    <property type="term" value="P:carbohydrate metabolic process"/>
    <property type="evidence" value="ECO:0007669"/>
    <property type="project" value="InterPro"/>
</dbReference>
<dbReference type="PROSITE" id="PS51910">
    <property type="entry name" value="GH18_2"/>
    <property type="match status" value="1"/>
</dbReference>
<accession>A0A521CZI7</accession>
<evidence type="ECO:0000256" key="2">
    <source>
        <dbReference type="ARBA" id="ARBA00012729"/>
    </source>
</evidence>
<dbReference type="Gene3D" id="3.10.50.10">
    <property type="match status" value="1"/>
</dbReference>
<keyword evidence="4" id="KW-0624">Polysaccharide degradation</keyword>
<name>A0A521CZI7_SACCC</name>
<dbReference type="SUPFAM" id="SSF54556">
    <property type="entry name" value="Chitinase insertion domain"/>
    <property type="match status" value="1"/>
</dbReference>
<evidence type="ECO:0000256" key="6">
    <source>
        <dbReference type="RuleBase" id="RU000489"/>
    </source>
</evidence>
<feature type="domain" description="GH18" evidence="9">
    <location>
        <begin position="30"/>
        <end position="397"/>
    </location>
</feature>
<dbReference type="SMART" id="SM00636">
    <property type="entry name" value="Glyco_18"/>
    <property type="match status" value="1"/>
</dbReference>
<dbReference type="InterPro" id="IPR011583">
    <property type="entry name" value="Chitinase_II/V-like_cat"/>
</dbReference>
<dbReference type="AlphaFoldDB" id="A0A521CZI7"/>
<protein>
    <recommendedName>
        <fullName evidence="2">chitinase</fullName>
        <ecNumber evidence="2">3.2.1.14</ecNumber>
    </recommendedName>
</protein>
<keyword evidence="4" id="KW-0119">Carbohydrate metabolism</keyword>
<feature type="signal peptide" evidence="8">
    <location>
        <begin position="1"/>
        <end position="23"/>
    </location>
</feature>
<dbReference type="PROSITE" id="PS01095">
    <property type="entry name" value="GH18_1"/>
    <property type="match status" value="1"/>
</dbReference>
<gene>
    <name evidence="10" type="ORF">SAMN06265379_10467</name>
</gene>